<dbReference type="PANTHER" id="PTHR43085">
    <property type="entry name" value="HEXOKINASE FAMILY MEMBER"/>
    <property type="match status" value="1"/>
</dbReference>
<accession>A0A3A4JUN2</accession>
<evidence type="ECO:0000256" key="5">
    <source>
        <dbReference type="ARBA" id="ARBA00022840"/>
    </source>
</evidence>
<evidence type="ECO:0000256" key="2">
    <source>
        <dbReference type="ARBA" id="ARBA00022679"/>
    </source>
</evidence>
<proteinExistence type="inferred from homology"/>
<keyword evidence="3" id="KW-0547">Nucleotide-binding</keyword>
<name>A0A3A4JUN2_9NOCA</name>
<dbReference type="InterPro" id="IPR011611">
    <property type="entry name" value="PfkB_dom"/>
</dbReference>
<dbReference type="GO" id="GO:0005524">
    <property type="term" value="F:ATP binding"/>
    <property type="evidence" value="ECO:0007669"/>
    <property type="project" value="UniProtKB-KW"/>
</dbReference>
<dbReference type="InterPro" id="IPR002139">
    <property type="entry name" value="Ribo/fructo_kinase"/>
</dbReference>
<evidence type="ECO:0000256" key="1">
    <source>
        <dbReference type="ARBA" id="ARBA00010688"/>
    </source>
</evidence>
<evidence type="ECO:0000259" key="7">
    <source>
        <dbReference type="Pfam" id="PF00294"/>
    </source>
</evidence>
<dbReference type="Proteomes" id="UP000266677">
    <property type="component" value="Unassembled WGS sequence"/>
</dbReference>
<dbReference type="PRINTS" id="PR00990">
    <property type="entry name" value="RIBOKINASE"/>
</dbReference>
<dbReference type="PROSITE" id="PS00583">
    <property type="entry name" value="PFKB_KINASES_1"/>
    <property type="match status" value="1"/>
</dbReference>
<keyword evidence="5" id="KW-0067">ATP-binding</keyword>
<protein>
    <submittedName>
        <fullName evidence="8">Carbohydrate kinase</fullName>
    </submittedName>
</protein>
<dbReference type="Pfam" id="PF00294">
    <property type="entry name" value="PfkB"/>
    <property type="match status" value="1"/>
</dbReference>
<dbReference type="GO" id="GO:0008865">
    <property type="term" value="F:fructokinase activity"/>
    <property type="evidence" value="ECO:0007669"/>
    <property type="project" value="UniProtKB-ARBA"/>
</dbReference>
<dbReference type="InterPro" id="IPR029056">
    <property type="entry name" value="Ribokinase-like"/>
</dbReference>
<dbReference type="PROSITE" id="PS00584">
    <property type="entry name" value="PFKB_KINASES_2"/>
    <property type="match status" value="1"/>
</dbReference>
<comment type="caution">
    <text evidence="8">The sequence shown here is derived from an EMBL/GenBank/DDBJ whole genome shotgun (WGS) entry which is preliminary data.</text>
</comment>
<evidence type="ECO:0000256" key="3">
    <source>
        <dbReference type="ARBA" id="ARBA00022741"/>
    </source>
</evidence>
<dbReference type="CDD" id="cd01167">
    <property type="entry name" value="bac_FRK"/>
    <property type="match status" value="1"/>
</dbReference>
<keyword evidence="4 6" id="KW-0418">Kinase</keyword>
<gene>
    <name evidence="8" type="ORF">D5S18_19320</name>
</gene>
<sequence length="321" mass="33883">MVAVAGEALIDMVPTGRADEFQAAPGGSPANVAVGLARSGVPTRMLARLGADLLGRRLRRHLSGNGVDLRYAVGASEPSSLALVDLAPDGSADYDFRLDGACDWQWTDAELADALDGDVRALHTGSLALILPPGADVLQRLVVRARPHATISYDPNCRPLLEDRADVHSRIETMLPVTDIIKASAEDLHWLYPGRPIQDVLRDWNSRGPALTIVTLGAAGAVALGSPEHGPIQRPGRTVTVVDTVGAGDAFTSGLLAHLHRRDLLGASRRDALRASTSDEIADLLDDAILVAALTCARRGANPPTRTEILAAPAHQGPPRQ</sequence>
<dbReference type="SUPFAM" id="SSF53613">
    <property type="entry name" value="Ribokinase-like"/>
    <property type="match status" value="1"/>
</dbReference>
<evidence type="ECO:0000313" key="9">
    <source>
        <dbReference type="Proteomes" id="UP000266677"/>
    </source>
</evidence>
<dbReference type="GO" id="GO:0006000">
    <property type="term" value="P:fructose metabolic process"/>
    <property type="evidence" value="ECO:0007669"/>
    <property type="project" value="UniProtKB-ARBA"/>
</dbReference>
<dbReference type="InterPro" id="IPR002173">
    <property type="entry name" value="Carboh/pur_kinase_PfkB_CS"/>
</dbReference>
<keyword evidence="9" id="KW-1185">Reference proteome</keyword>
<dbReference type="AlphaFoldDB" id="A0A3A4JUN2"/>
<keyword evidence="2 6" id="KW-0808">Transferase</keyword>
<feature type="domain" description="Carbohydrate kinase PfkB" evidence="7">
    <location>
        <begin position="2"/>
        <end position="305"/>
    </location>
</feature>
<evidence type="ECO:0000256" key="6">
    <source>
        <dbReference type="RuleBase" id="RU003704"/>
    </source>
</evidence>
<reference evidence="8 9" key="1">
    <citation type="submission" date="2018-09" db="EMBL/GenBank/DDBJ databases">
        <title>YIM PH21274 draft genome.</title>
        <authorList>
            <person name="Miao C."/>
        </authorList>
    </citation>
    <scope>NUCLEOTIDE SEQUENCE [LARGE SCALE GENOMIC DNA]</scope>
    <source>
        <strain evidence="8 9">YIM PH 21724</strain>
    </source>
</reference>
<dbReference type="OrthoDB" id="9795789at2"/>
<evidence type="ECO:0000313" key="8">
    <source>
        <dbReference type="EMBL" id="RJO73786.1"/>
    </source>
</evidence>
<dbReference type="EMBL" id="QZFU01000023">
    <property type="protein sequence ID" value="RJO73786.1"/>
    <property type="molecule type" value="Genomic_DNA"/>
</dbReference>
<evidence type="ECO:0000256" key="4">
    <source>
        <dbReference type="ARBA" id="ARBA00022777"/>
    </source>
</evidence>
<comment type="similarity">
    <text evidence="1 6">Belongs to the carbohydrate kinase PfkB family.</text>
</comment>
<dbReference type="PANTHER" id="PTHR43085:SF1">
    <property type="entry name" value="PSEUDOURIDINE KINASE-RELATED"/>
    <property type="match status" value="1"/>
</dbReference>
<organism evidence="8 9">
    <name type="scientific">Nocardia panacis</name>
    <dbReference type="NCBI Taxonomy" id="2340916"/>
    <lineage>
        <taxon>Bacteria</taxon>
        <taxon>Bacillati</taxon>
        <taxon>Actinomycetota</taxon>
        <taxon>Actinomycetes</taxon>
        <taxon>Mycobacteriales</taxon>
        <taxon>Nocardiaceae</taxon>
        <taxon>Nocardia</taxon>
    </lineage>
</organism>
<dbReference type="InterPro" id="IPR050306">
    <property type="entry name" value="PfkB_Carbo_kinase"/>
</dbReference>
<dbReference type="Gene3D" id="3.40.1190.20">
    <property type="match status" value="1"/>
</dbReference>